<name>A1D944_NEOFI</name>
<sequence length="170" mass="19332">MTTMSNKLEPLAIVGMSWRFPGEANSASGFWDILSNARSAKSRIPADCFNVDAHYHPSADRNGSIITKEGHFLKEDITAFGAPFFLMTAAEAEGMDPQHRILLEVTYEAFENGPNRDADQIRGRQSNRSHGWLLYQRLRDDFRSRNPHHVPVRVNRLWCLHAGERTIVIL</sequence>
<dbReference type="AlphaFoldDB" id="A1D944"/>
<dbReference type="InterPro" id="IPR016039">
    <property type="entry name" value="Thiolase-like"/>
</dbReference>
<gene>
    <name evidence="4" type="ORF">NFIA_114370</name>
</gene>
<dbReference type="GO" id="GO:0006633">
    <property type="term" value="P:fatty acid biosynthetic process"/>
    <property type="evidence" value="ECO:0007669"/>
    <property type="project" value="TreeGrafter"/>
</dbReference>
<evidence type="ECO:0000313" key="4">
    <source>
        <dbReference type="EMBL" id="EAW20905.1"/>
    </source>
</evidence>
<keyword evidence="1" id="KW-0596">Phosphopantetheine</keyword>
<dbReference type="GeneID" id="4589472"/>
<accession>A1D944</accession>
<evidence type="ECO:0000259" key="3">
    <source>
        <dbReference type="PROSITE" id="PS52004"/>
    </source>
</evidence>
<dbReference type="OMA" id="THECLEN"/>
<keyword evidence="5" id="KW-1185">Reference proteome</keyword>
<dbReference type="EMBL" id="DS027692">
    <property type="protein sequence ID" value="EAW20905.1"/>
    <property type="molecule type" value="Genomic_DNA"/>
</dbReference>
<reference evidence="5" key="1">
    <citation type="journal article" date="2008" name="PLoS Genet.">
        <title>Genomic islands in the pathogenic filamentous fungus Aspergillus fumigatus.</title>
        <authorList>
            <person name="Fedorova N.D."/>
            <person name="Khaldi N."/>
            <person name="Joardar V.S."/>
            <person name="Maiti R."/>
            <person name="Amedeo P."/>
            <person name="Anderson M.J."/>
            <person name="Crabtree J."/>
            <person name="Silva J.C."/>
            <person name="Badger J.H."/>
            <person name="Albarraq A."/>
            <person name="Angiuoli S."/>
            <person name="Bussey H."/>
            <person name="Bowyer P."/>
            <person name="Cotty P.J."/>
            <person name="Dyer P.S."/>
            <person name="Egan A."/>
            <person name="Galens K."/>
            <person name="Fraser-Liggett C.M."/>
            <person name="Haas B.J."/>
            <person name="Inman J.M."/>
            <person name="Kent R."/>
            <person name="Lemieux S."/>
            <person name="Malavazi I."/>
            <person name="Orvis J."/>
            <person name="Roemer T."/>
            <person name="Ronning C.M."/>
            <person name="Sundaram J.P."/>
            <person name="Sutton G."/>
            <person name="Turner G."/>
            <person name="Venter J.C."/>
            <person name="White O.R."/>
            <person name="Whitty B.R."/>
            <person name="Youngman P."/>
            <person name="Wolfe K.H."/>
            <person name="Goldman G.H."/>
            <person name="Wortman J.R."/>
            <person name="Jiang B."/>
            <person name="Denning D.W."/>
            <person name="Nierman W.C."/>
        </authorList>
    </citation>
    <scope>NUCLEOTIDE SEQUENCE [LARGE SCALE GENOMIC DNA]</scope>
    <source>
        <strain evidence="5">ATCC 1020 / DSM 3700 / CBS 544.65 / FGSC A1164 / JCM 1740 / NRRL 181 / WB 181</strain>
    </source>
</reference>
<organism evidence="4 5">
    <name type="scientific">Neosartorya fischeri (strain ATCC 1020 / DSM 3700 / CBS 544.65 / FGSC A1164 / JCM 1740 / NRRL 181 / WB 181)</name>
    <name type="common">Aspergillus fischerianus</name>
    <dbReference type="NCBI Taxonomy" id="331117"/>
    <lineage>
        <taxon>Eukaryota</taxon>
        <taxon>Fungi</taxon>
        <taxon>Dikarya</taxon>
        <taxon>Ascomycota</taxon>
        <taxon>Pezizomycotina</taxon>
        <taxon>Eurotiomycetes</taxon>
        <taxon>Eurotiomycetidae</taxon>
        <taxon>Eurotiales</taxon>
        <taxon>Aspergillaceae</taxon>
        <taxon>Aspergillus</taxon>
        <taxon>Aspergillus subgen. Fumigati</taxon>
    </lineage>
</organism>
<dbReference type="eggNOG" id="KOG1202">
    <property type="taxonomic scope" value="Eukaryota"/>
</dbReference>
<proteinExistence type="predicted"/>
<keyword evidence="2" id="KW-0597">Phosphoprotein</keyword>
<dbReference type="PANTHER" id="PTHR43775:SF29">
    <property type="entry name" value="ASPERFURANONE POLYKETIDE SYNTHASE AFOG-RELATED"/>
    <property type="match status" value="1"/>
</dbReference>
<protein>
    <submittedName>
        <fullName evidence="4">Polyketide synthase, putative</fullName>
    </submittedName>
</protein>
<dbReference type="PROSITE" id="PS52004">
    <property type="entry name" value="KS3_2"/>
    <property type="match status" value="1"/>
</dbReference>
<evidence type="ECO:0000256" key="2">
    <source>
        <dbReference type="ARBA" id="ARBA00022553"/>
    </source>
</evidence>
<dbReference type="InterPro" id="IPR050091">
    <property type="entry name" value="PKS_NRPS_Biosynth_Enz"/>
</dbReference>
<dbReference type="RefSeq" id="XP_001262802.1">
    <property type="nucleotide sequence ID" value="XM_001262801.1"/>
</dbReference>
<evidence type="ECO:0000256" key="1">
    <source>
        <dbReference type="ARBA" id="ARBA00022450"/>
    </source>
</evidence>
<dbReference type="OrthoDB" id="329835at2759"/>
<dbReference type="SUPFAM" id="SSF53901">
    <property type="entry name" value="Thiolase-like"/>
    <property type="match status" value="1"/>
</dbReference>
<dbReference type="HOGENOM" id="CLU_1571085_0_0_1"/>
<dbReference type="STRING" id="331117.A1D944"/>
<dbReference type="VEuPathDB" id="FungiDB:NFIA_114370"/>
<dbReference type="Gene3D" id="3.40.47.10">
    <property type="match status" value="1"/>
</dbReference>
<dbReference type="GO" id="GO:0044550">
    <property type="term" value="P:secondary metabolite biosynthetic process"/>
    <property type="evidence" value="ECO:0007669"/>
    <property type="project" value="TreeGrafter"/>
</dbReference>
<dbReference type="GO" id="GO:0004312">
    <property type="term" value="F:fatty acid synthase activity"/>
    <property type="evidence" value="ECO:0007669"/>
    <property type="project" value="TreeGrafter"/>
</dbReference>
<dbReference type="Pfam" id="PF00109">
    <property type="entry name" value="ketoacyl-synt"/>
    <property type="match status" value="1"/>
</dbReference>
<dbReference type="PANTHER" id="PTHR43775">
    <property type="entry name" value="FATTY ACID SYNTHASE"/>
    <property type="match status" value="1"/>
</dbReference>
<dbReference type="InterPro" id="IPR020841">
    <property type="entry name" value="PKS_Beta-ketoAc_synthase_dom"/>
</dbReference>
<dbReference type="Proteomes" id="UP000006702">
    <property type="component" value="Unassembled WGS sequence"/>
</dbReference>
<dbReference type="KEGG" id="nfi:NFIA_114370"/>
<dbReference type="SMART" id="SM00825">
    <property type="entry name" value="PKS_KS"/>
    <property type="match status" value="1"/>
</dbReference>
<feature type="domain" description="Ketosynthase family 3 (KS3)" evidence="3">
    <location>
        <begin position="8"/>
        <end position="170"/>
    </location>
</feature>
<evidence type="ECO:0000313" key="5">
    <source>
        <dbReference type="Proteomes" id="UP000006702"/>
    </source>
</evidence>
<dbReference type="InterPro" id="IPR014030">
    <property type="entry name" value="Ketoacyl_synth_N"/>
</dbReference>